<name>A0A9P8K806_AURME</name>
<keyword evidence="1" id="KW-0812">Transmembrane</keyword>
<feature type="transmembrane region" description="Helical" evidence="1">
    <location>
        <begin position="106"/>
        <end position="129"/>
    </location>
</feature>
<keyword evidence="1" id="KW-0472">Membrane</keyword>
<feature type="non-terminal residue" evidence="2">
    <location>
        <position position="379"/>
    </location>
</feature>
<dbReference type="Pfam" id="PF20219">
    <property type="entry name" value="DUF6579"/>
    <property type="match status" value="1"/>
</dbReference>
<accession>A0A9P8K806</accession>
<dbReference type="AlphaFoldDB" id="A0A9P8K806"/>
<dbReference type="Proteomes" id="UP000767238">
    <property type="component" value="Unassembled WGS sequence"/>
</dbReference>
<comment type="caution">
    <text evidence="2">The sequence shown here is derived from an EMBL/GenBank/DDBJ whole genome shotgun (WGS) entry which is preliminary data.</text>
</comment>
<evidence type="ECO:0000313" key="3">
    <source>
        <dbReference type="Proteomes" id="UP000767238"/>
    </source>
</evidence>
<sequence>MGQSMLGWKADDFFVAVKQQLDALGLDYLHEACKSFQRLMEATTQKLSLVDIDLSHQALRSVQRTSNVAAGKLTQLNVNQFQDVLTAVHQMVDNITLAAWTIPNAFAVSMCILLFMALMVTLAASMIRIMGNLDKRVKRASASLQIVSSEITSQGVLNHQRLFAEAVYNFIALQHMQQCMHPDEYPVEAKPNEAQYLVFHPSNDWHPSFFAYGTGKWSGDFMDEGNDHILKKVRLFSSPQKLARYLNDYANAQATENPKALPLMYILLPSADTYTLPFTLHIPQQLQHVRVVGQTVRSGKPYCRACITGVNPSDVIDVDLLAEHEAPDYAPRGSTFDKRLYPLLWLVIAILWFKQQLGRLFGLLGDVAWDWCGCLLWPY</sequence>
<gene>
    <name evidence="2" type="ORF">KCV03_g2657</name>
</gene>
<reference evidence="2" key="2">
    <citation type="submission" date="2021-08" db="EMBL/GenBank/DDBJ databases">
        <authorList>
            <person name="Gostincar C."/>
            <person name="Sun X."/>
            <person name="Song Z."/>
            <person name="Gunde-Cimerman N."/>
        </authorList>
    </citation>
    <scope>NUCLEOTIDE SEQUENCE</scope>
    <source>
        <strain evidence="2">EXF-8016</strain>
    </source>
</reference>
<evidence type="ECO:0000313" key="2">
    <source>
        <dbReference type="EMBL" id="KAH0226363.1"/>
    </source>
</evidence>
<dbReference type="OrthoDB" id="3905970at2759"/>
<dbReference type="InterPro" id="IPR046486">
    <property type="entry name" value="DUF6579"/>
</dbReference>
<dbReference type="EMBL" id="JAHFYH010000012">
    <property type="protein sequence ID" value="KAH0226363.1"/>
    <property type="molecule type" value="Genomic_DNA"/>
</dbReference>
<keyword evidence="1" id="KW-1133">Transmembrane helix</keyword>
<reference evidence="2" key="1">
    <citation type="journal article" date="2021" name="J Fungi (Basel)">
        <title>Virulence traits and population genomics of the black yeast Aureobasidium melanogenum.</title>
        <authorList>
            <person name="Cernosa A."/>
            <person name="Sun X."/>
            <person name="Gostincar C."/>
            <person name="Fang C."/>
            <person name="Gunde-Cimerman N."/>
            <person name="Song Z."/>
        </authorList>
    </citation>
    <scope>NUCLEOTIDE SEQUENCE</scope>
    <source>
        <strain evidence="2">EXF-8016</strain>
    </source>
</reference>
<proteinExistence type="predicted"/>
<protein>
    <submittedName>
        <fullName evidence="2">Uncharacterized protein</fullName>
    </submittedName>
</protein>
<organism evidence="2 3">
    <name type="scientific">Aureobasidium melanogenum</name>
    <name type="common">Aureobasidium pullulans var. melanogenum</name>
    <dbReference type="NCBI Taxonomy" id="46634"/>
    <lineage>
        <taxon>Eukaryota</taxon>
        <taxon>Fungi</taxon>
        <taxon>Dikarya</taxon>
        <taxon>Ascomycota</taxon>
        <taxon>Pezizomycotina</taxon>
        <taxon>Dothideomycetes</taxon>
        <taxon>Dothideomycetidae</taxon>
        <taxon>Dothideales</taxon>
        <taxon>Saccotheciaceae</taxon>
        <taxon>Aureobasidium</taxon>
    </lineage>
</organism>
<evidence type="ECO:0000256" key="1">
    <source>
        <dbReference type="SAM" id="Phobius"/>
    </source>
</evidence>